<evidence type="ECO:0000313" key="1">
    <source>
        <dbReference type="EMBL" id="EDV18515.1"/>
    </source>
</evidence>
<dbReference type="Proteomes" id="UP000009022">
    <property type="component" value="Unassembled WGS sequence"/>
</dbReference>
<dbReference type="AlphaFoldDB" id="B3SFI0"/>
<dbReference type="GeneID" id="6760213"/>
<dbReference type="CTD" id="6760213"/>
<organism evidence="1 2">
    <name type="scientific">Trichoplax adhaerens</name>
    <name type="common">Trichoplax reptans</name>
    <dbReference type="NCBI Taxonomy" id="10228"/>
    <lineage>
        <taxon>Eukaryota</taxon>
        <taxon>Metazoa</taxon>
        <taxon>Placozoa</taxon>
        <taxon>Uniplacotomia</taxon>
        <taxon>Trichoplacea</taxon>
        <taxon>Trichoplacidae</taxon>
        <taxon>Trichoplax</taxon>
    </lineage>
</organism>
<dbReference type="HOGENOM" id="CLU_1708808_0_0_1"/>
<reference evidence="1 2" key="1">
    <citation type="journal article" date="2008" name="Nature">
        <title>The Trichoplax genome and the nature of placozoans.</title>
        <authorList>
            <person name="Srivastava M."/>
            <person name="Begovic E."/>
            <person name="Chapman J."/>
            <person name="Putnam N.H."/>
            <person name="Hellsten U."/>
            <person name="Kawashima T."/>
            <person name="Kuo A."/>
            <person name="Mitros T."/>
            <person name="Salamov A."/>
            <person name="Carpenter M.L."/>
            <person name="Signorovitch A.Y."/>
            <person name="Moreno M.A."/>
            <person name="Kamm K."/>
            <person name="Grimwood J."/>
            <person name="Schmutz J."/>
            <person name="Shapiro H."/>
            <person name="Grigoriev I.V."/>
            <person name="Buss L.W."/>
            <person name="Schierwater B."/>
            <person name="Dellaporta S.L."/>
            <person name="Rokhsar D.S."/>
        </authorList>
    </citation>
    <scope>NUCLEOTIDE SEQUENCE [LARGE SCALE GENOMIC DNA]</scope>
    <source>
        <strain evidence="1 2">Grell-BS-1999</strain>
    </source>
</reference>
<name>B3SFI0_TRIAD</name>
<dbReference type="InParanoid" id="B3SFI0"/>
<sequence length="154" mass="16915">ANSPTPKVGNSPVLIVDALGRTADPQATEVAVVTTVAKSAAKVVCHSPSEKNSNKDDSVRVTAVPRVRIKIADRIAEEERKHEEVVDNVLALESASSVDNTKVKINDIEAQDVTQLVTNKDLDSDQDVIRCYSTYLQIFVNIVQVQIREKEYQT</sequence>
<dbReference type="KEGG" id="tad:TRIADDRAFT_62969"/>
<keyword evidence="2" id="KW-1185">Reference proteome</keyword>
<protein>
    <submittedName>
        <fullName evidence="1">Uncharacterized protein</fullName>
    </submittedName>
</protein>
<gene>
    <name evidence="1" type="ORF">TRIADDRAFT_62969</name>
</gene>
<accession>B3SFI0</accession>
<feature type="non-terminal residue" evidence="1">
    <location>
        <position position="1"/>
    </location>
</feature>
<dbReference type="EMBL" id="DS986296">
    <property type="protein sequence ID" value="EDV18515.1"/>
    <property type="molecule type" value="Genomic_DNA"/>
</dbReference>
<evidence type="ECO:0000313" key="2">
    <source>
        <dbReference type="Proteomes" id="UP000009022"/>
    </source>
</evidence>
<dbReference type="RefSeq" id="XP_002118999.1">
    <property type="nucleotide sequence ID" value="XM_002118963.1"/>
</dbReference>
<proteinExistence type="predicted"/>